<evidence type="ECO:0000256" key="7">
    <source>
        <dbReference type="ARBA" id="ARBA00023265"/>
    </source>
</evidence>
<dbReference type="PANTHER" id="PTHR31942:SF52">
    <property type="entry name" value="MLO-LIKE PROTEIN 1"/>
    <property type="match status" value="1"/>
</dbReference>
<dbReference type="GO" id="GO:0006952">
    <property type="term" value="P:defense response"/>
    <property type="evidence" value="ECO:0007669"/>
    <property type="project" value="UniProtKB-KW"/>
</dbReference>
<protein>
    <submittedName>
        <fullName evidence="10">Uncharacterized protein</fullName>
    </submittedName>
</protein>
<dbReference type="EMBL" id="BDEQ01000001">
    <property type="protein sequence ID" value="GAT93008.1"/>
    <property type="molecule type" value="Genomic_DNA"/>
</dbReference>
<gene>
    <name evidence="10" type="ORF">CL6EHI_155760</name>
</gene>
<feature type="transmembrane region" description="Helical" evidence="9">
    <location>
        <begin position="107"/>
        <end position="133"/>
    </location>
</feature>
<dbReference type="VEuPathDB" id="AmoebaDB:EHI8A_013790"/>
<dbReference type="VEuPathDB" id="AmoebaDB:EHI7A_017490"/>
<feature type="region of interest" description="Disordered" evidence="8">
    <location>
        <begin position="653"/>
        <end position="696"/>
    </location>
</feature>
<comment type="subcellular location">
    <subcellularLocation>
        <location evidence="1">Membrane</location>
        <topology evidence="1">Multi-pass membrane protein</topology>
    </subcellularLocation>
</comment>
<keyword evidence="7" id="KW-0568">Pathogenesis-related protein</keyword>
<evidence type="ECO:0000256" key="6">
    <source>
        <dbReference type="ARBA" id="ARBA00023136"/>
    </source>
</evidence>
<evidence type="ECO:0000256" key="9">
    <source>
        <dbReference type="SAM" id="Phobius"/>
    </source>
</evidence>
<proteinExistence type="inferred from homology"/>
<evidence type="ECO:0000256" key="1">
    <source>
        <dbReference type="ARBA" id="ARBA00004141"/>
    </source>
</evidence>
<dbReference type="AlphaFoldDB" id="A0A5K1U921"/>
<comment type="caution">
    <text evidence="10">The sequence shown here is derived from an EMBL/GenBank/DDBJ whole genome shotgun (WGS) entry which is preliminary data.</text>
</comment>
<dbReference type="VEuPathDB" id="AmoebaDB:EHI_155760"/>
<evidence type="ECO:0000313" key="11">
    <source>
        <dbReference type="Proteomes" id="UP000078387"/>
    </source>
</evidence>
<keyword evidence="4" id="KW-0611">Plant defense</keyword>
<dbReference type="InterPro" id="IPR004326">
    <property type="entry name" value="Mlo"/>
</dbReference>
<evidence type="ECO:0000256" key="5">
    <source>
        <dbReference type="ARBA" id="ARBA00022989"/>
    </source>
</evidence>
<evidence type="ECO:0000256" key="4">
    <source>
        <dbReference type="ARBA" id="ARBA00022821"/>
    </source>
</evidence>
<evidence type="ECO:0000256" key="2">
    <source>
        <dbReference type="ARBA" id="ARBA00006574"/>
    </source>
</evidence>
<feature type="transmembrane region" description="Helical" evidence="9">
    <location>
        <begin position="225"/>
        <end position="242"/>
    </location>
</feature>
<dbReference type="VEuPathDB" id="AmoebaDB:EHI5A_033930"/>
<name>A0A5K1U921_ENTHI</name>
<organism evidence="10 11">
    <name type="scientific">Entamoeba histolytica</name>
    <dbReference type="NCBI Taxonomy" id="5759"/>
    <lineage>
        <taxon>Eukaryota</taxon>
        <taxon>Amoebozoa</taxon>
        <taxon>Evosea</taxon>
        <taxon>Archamoebae</taxon>
        <taxon>Mastigamoebida</taxon>
        <taxon>Entamoebidae</taxon>
        <taxon>Entamoeba</taxon>
    </lineage>
</organism>
<accession>A0A5K1U921</accession>
<feature type="transmembrane region" description="Helical" evidence="9">
    <location>
        <begin position="421"/>
        <end position="445"/>
    </location>
</feature>
<dbReference type="VEuPathDB" id="AmoebaDB:KM1_042850"/>
<evidence type="ECO:0000313" key="10">
    <source>
        <dbReference type="EMBL" id="GAT93008.1"/>
    </source>
</evidence>
<comment type="similarity">
    <text evidence="2">Belongs to the MLO family.</text>
</comment>
<feature type="region of interest" description="Disordered" evidence="8">
    <location>
        <begin position="298"/>
        <end position="318"/>
    </location>
</feature>
<evidence type="ECO:0000256" key="8">
    <source>
        <dbReference type="SAM" id="MobiDB-lite"/>
    </source>
</evidence>
<feature type="compositionally biased region" description="Low complexity" evidence="8">
    <location>
        <begin position="658"/>
        <end position="675"/>
    </location>
</feature>
<feature type="transmembrane region" description="Helical" evidence="9">
    <location>
        <begin position="65"/>
        <end position="87"/>
    </location>
</feature>
<dbReference type="GO" id="GO:0016020">
    <property type="term" value="C:membrane"/>
    <property type="evidence" value="ECO:0007669"/>
    <property type="project" value="UniProtKB-SubCell"/>
</dbReference>
<feature type="transmembrane region" description="Helical" evidence="9">
    <location>
        <begin position="248"/>
        <end position="268"/>
    </location>
</feature>
<keyword evidence="3 9" id="KW-0812">Transmembrane</keyword>
<keyword evidence="5 9" id="KW-1133">Transmembrane helix</keyword>
<keyword evidence="6 9" id="KW-0472">Membrane</keyword>
<dbReference type="Proteomes" id="UP000078387">
    <property type="component" value="Unassembled WGS sequence"/>
</dbReference>
<feature type="transmembrane region" description="Helical" evidence="9">
    <location>
        <begin position="387"/>
        <end position="409"/>
    </location>
</feature>
<dbReference type="OMA" id="TWEHILI"/>
<reference evidence="10 11" key="1">
    <citation type="submission" date="2016-05" db="EMBL/GenBank/DDBJ databases">
        <title>First whole genome sequencing of Entamoeba histolytica HM1:IMSS-clone-6.</title>
        <authorList>
            <person name="Mukherjee Avik.K."/>
            <person name="Izumyama S."/>
            <person name="Nakada-Tsukui K."/>
            <person name="Nozaki T."/>
        </authorList>
    </citation>
    <scope>NUCLEOTIDE SEQUENCE [LARGE SCALE GENOMIC DNA]</scope>
    <source>
        <strain evidence="10 11">HM1:IMSS clone 6</strain>
    </source>
</reference>
<sequence length="726" mass="83841">MGLKQSGFIEKVNLMTGENFILTIVVFIALGLMSFLIEKITEKIEHHFSKKEHILSLIQHLYHELMNLGIVSFCFVIFDIAGLYGCIAHNFEQYNKREADVFGIFEVVHITLFAIAVFLIVIGSFVIFMSWIYHKIWKYYERFGYQNSEENFLHKMQQLKNNKWNYLNIVYWIKFEFALRRYQFNIMKEEFIIMEGLPTSFNFARYIVSCFRRLACHHIHVSGKIWLYAITLEVAVTSTLHLKNPNIGSAVLHCIGYFSLFICIIVTLKCRSVVSQLVKLHHSTVNLPVVNFLDDDRNYPSNSEKTQEHSESYSMSEDYSDMRRSLQLQGRKISLNYGIRDVPPPQRPKPPTGIKGLLHKYFGWVPCYNSPYHTTVERLLWFNSHGFLHLVMKCISITQAIYIVLYILFYSRSSVYTWEHVLIIIPPIFVLFILVPLSLSSMTLIRYVDKDRLDDVVKSIIFQSISNKFNKRHLFRAVASKEKDKMNVPDKEMVDVFKNRYLATNSTHNIEQLTILSEIIGTMTENVDKRNGLNVRKIGDITMINSASGDVIIRGVDPNILEQMFNDVRKYQKKESNQQVETESNPVAINDIDSKQINGNVEKEESIVQPRVIKDVIDNSSDQNDQNNKIPIYNEHTEIEMKESIPRVILSDSCKTNQSGGIDSSSSSQILTSSSSEDDGDNDKTEQQTISKQPKDYILVQKMAQPTTHSVLNVDDVEILDMSDEA</sequence>
<feature type="transmembrane region" description="Helical" evidence="9">
    <location>
        <begin position="20"/>
        <end position="37"/>
    </location>
</feature>
<dbReference type="PANTHER" id="PTHR31942">
    <property type="entry name" value="MLO-LIKE PROTEIN 1"/>
    <property type="match status" value="1"/>
</dbReference>
<evidence type="ECO:0000256" key="3">
    <source>
        <dbReference type="ARBA" id="ARBA00022692"/>
    </source>
</evidence>